<gene>
    <name evidence="1" type="ORF">GCK32_005104</name>
</gene>
<dbReference type="SUPFAM" id="SSF50729">
    <property type="entry name" value="PH domain-like"/>
    <property type="match status" value="1"/>
</dbReference>
<keyword evidence="2" id="KW-1185">Reference proteome</keyword>
<dbReference type="AlphaFoldDB" id="A0AAN8I9G9"/>
<protein>
    <submittedName>
        <fullName evidence="1">Uncharacterized protein</fullName>
    </submittedName>
</protein>
<evidence type="ECO:0000313" key="1">
    <source>
        <dbReference type="EMBL" id="KAK5965729.1"/>
    </source>
</evidence>
<proteinExistence type="predicted"/>
<organism evidence="1 2">
    <name type="scientific">Trichostrongylus colubriformis</name>
    <name type="common">Black scour worm</name>
    <dbReference type="NCBI Taxonomy" id="6319"/>
    <lineage>
        <taxon>Eukaryota</taxon>
        <taxon>Metazoa</taxon>
        <taxon>Ecdysozoa</taxon>
        <taxon>Nematoda</taxon>
        <taxon>Chromadorea</taxon>
        <taxon>Rhabditida</taxon>
        <taxon>Rhabditina</taxon>
        <taxon>Rhabditomorpha</taxon>
        <taxon>Strongyloidea</taxon>
        <taxon>Trichostrongylidae</taxon>
        <taxon>Trichostrongylus</taxon>
    </lineage>
</organism>
<accession>A0AAN8I9G9</accession>
<comment type="caution">
    <text evidence="1">The sequence shown here is derived from an EMBL/GenBank/DDBJ whole genome shotgun (WGS) entry which is preliminary data.</text>
</comment>
<feature type="non-terminal residue" evidence="1">
    <location>
        <position position="130"/>
    </location>
</feature>
<dbReference type="EMBL" id="WIXE01024288">
    <property type="protein sequence ID" value="KAK5965729.1"/>
    <property type="molecule type" value="Genomic_DNA"/>
</dbReference>
<dbReference type="Proteomes" id="UP001331761">
    <property type="component" value="Unassembled WGS sequence"/>
</dbReference>
<name>A0AAN8I9G9_TRICO</name>
<evidence type="ECO:0000313" key="2">
    <source>
        <dbReference type="Proteomes" id="UP001331761"/>
    </source>
</evidence>
<reference evidence="1 2" key="1">
    <citation type="submission" date="2019-10" db="EMBL/GenBank/DDBJ databases">
        <title>Assembly and Annotation for the nematode Trichostrongylus colubriformis.</title>
        <authorList>
            <person name="Martin J."/>
        </authorList>
    </citation>
    <scope>NUCLEOTIDE SEQUENCE [LARGE SCALE GENOMIC DNA]</scope>
    <source>
        <strain evidence="1">G859</strain>
        <tissue evidence="1">Whole worm</tissue>
    </source>
</reference>
<sequence length="130" mass="15233">MKRIATRLKKDAMVEMPNWPNEKCSEVPQRIQGMVSVKRRKRRAINISRKFHAELSNGILKFFPRKKTGIATEPELQIDLAKATVMYDEKRIVLILKVANEAHTLIPLDDSLDRWRDAILKHRLYRQEAV</sequence>